<evidence type="ECO:0000313" key="2">
    <source>
        <dbReference type="Proteomes" id="UP001054945"/>
    </source>
</evidence>
<sequence>MLSSVLDSLRTKTGVLGILPRRLETGTASQVLEFRVNNGSGAQMSFPYQRIASISSILPKSKNVENDGWPKIREATKTAH</sequence>
<dbReference type="EMBL" id="BPLR01011688">
    <property type="protein sequence ID" value="GIY48232.1"/>
    <property type="molecule type" value="Genomic_DNA"/>
</dbReference>
<name>A0AAV4TSD5_CAEEX</name>
<keyword evidence="2" id="KW-1185">Reference proteome</keyword>
<reference evidence="1 2" key="1">
    <citation type="submission" date="2021-06" db="EMBL/GenBank/DDBJ databases">
        <title>Caerostris extrusa draft genome.</title>
        <authorList>
            <person name="Kono N."/>
            <person name="Arakawa K."/>
        </authorList>
    </citation>
    <scope>NUCLEOTIDE SEQUENCE [LARGE SCALE GENOMIC DNA]</scope>
</reference>
<protein>
    <submittedName>
        <fullName evidence="1">Uncharacterized protein</fullName>
    </submittedName>
</protein>
<gene>
    <name evidence="1" type="ORF">CEXT_492291</name>
</gene>
<proteinExistence type="predicted"/>
<dbReference type="AlphaFoldDB" id="A0AAV4TSD5"/>
<comment type="caution">
    <text evidence="1">The sequence shown here is derived from an EMBL/GenBank/DDBJ whole genome shotgun (WGS) entry which is preliminary data.</text>
</comment>
<dbReference type="Proteomes" id="UP001054945">
    <property type="component" value="Unassembled WGS sequence"/>
</dbReference>
<evidence type="ECO:0000313" key="1">
    <source>
        <dbReference type="EMBL" id="GIY48232.1"/>
    </source>
</evidence>
<accession>A0AAV4TSD5</accession>
<organism evidence="1 2">
    <name type="scientific">Caerostris extrusa</name>
    <name type="common">Bark spider</name>
    <name type="synonym">Caerostris bankana</name>
    <dbReference type="NCBI Taxonomy" id="172846"/>
    <lineage>
        <taxon>Eukaryota</taxon>
        <taxon>Metazoa</taxon>
        <taxon>Ecdysozoa</taxon>
        <taxon>Arthropoda</taxon>
        <taxon>Chelicerata</taxon>
        <taxon>Arachnida</taxon>
        <taxon>Araneae</taxon>
        <taxon>Araneomorphae</taxon>
        <taxon>Entelegynae</taxon>
        <taxon>Araneoidea</taxon>
        <taxon>Araneidae</taxon>
        <taxon>Caerostris</taxon>
    </lineage>
</organism>